<feature type="compositionally biased region" description="Low complexity" evidence="2">
    <location>
        <begin position="63"/>
        <end position="76"/>
    </location>
</feature>
<keyword evidence="4" id="KW-1185">Reference proteome</keyword>
<evidence type="ECO:0000256" key="1">
    <source>
        <dbReference type="SAM" id="Coils"/>
    </source>
</evidence>
<protein>
    <recommendedName>
        <fullName evidence="5">Secreted protein</fullName>
    </recommendedName>
</protein>
<keyword evidence="1" id="KW-0175">Coiled coil</keyword>
<name>A0ABN3CTY7_9ACTN</name>
<feature type="region of interest" description="Disordered" evidence="2">
    <location>
        <begin position="61"/>
        <end position="83"/>
    </location>
</feature>
<comment type="caution">
    <text evidence="3">The sequence shown here is derived from an EMBL/GenBank/DDBJ whole genome shotgun (WGS) entry which is preliminary data.</text>
</comment>
<evidence type="ECO:0008006" key="5">
    <source>
        <dbReference type="Google" id="ProtNLM"/>
    </source>
</evidence>
<evidence type="ECO:0000313" key="3">
    <source>
        <dbReference type="EMBL" id="GAA2212786.1"/>
    </source>
</evidence>
<feature type="coiled-coil region" evidence="1">
    <location>
        <begin position="28"/>
        <end position="55"/>
    </location>
</feature>
<dbReference type="EMBL" id="BAAAQX010000028">
    <property type="protein sequence ID" value="GAA2212786.1"/>
    <property type="molecule type" value="Genomic_DNA"/>
</dbReference>
<reference evidence="3 4" key="1">
    <citation type="journal article" date="2019" name="Int. J. Syst. Evol. Microbiol.">
        <title>The Global Catalogue of Microorganisms (GCM) 10K type strain sequencing project: providing services to taxonomists for standard genome sequencing and annotation.</title>
        <authorList>
            <consortium name="The Broad Institute Genomics Platform"/>
            <consortium name="The Broad Institute Genome Sequencing Center for Infectious Disease"/>
            <person name="Wu L."/>
            <person name="Ma J."/>
        </authorList>
    </citation>
    <scope>NUCLEOTIDE SEQUENCE [LARGE SCALE GENOMIC DNA]</scope>
    <source>
        <strain evidence="3 4">JCM 16114</strain>
    </source>
</reference>
<dbReference type="Proteomes" id="UP001499843">
    <property type="component" value="Unassembled WGS sequence"/>
</dbReference>
<sequence length="112" mass="12308">MGLSKQTTFTLACAVVLSALVPGVAGYLSARLEAIETAERNLRALETRLNVREARDARPVSLPAPCLRTPTTPPRLHQAPATALGDHDKRWLRDVPAWLAEPLREMQDTAEQ</sequence>
<evidence type="ECO:0000313" key="4">
    <source>
        <dbReference type="Proteomes" id="UP001499843"/>
    </source>
</evidence>
<gene>
    <name evidence="3" type="ORF">GCM10009850_082480</name>
</gene>
<accession>A0ABN3CTY7</accession>
<organism evidence="3 4">
    <name type="scientific">Nonomuraea monospora</name>
    <dbReference type="NCBI Taxonomy" id="568818"/>
    <lineage>
        <taxon>Bacteria</taxon>
        <taxon>Bacillati</taxon>
        <taxon>Actinomycetota</taxon>
        <taxon>Actinomycetes</taxon>
        <taxon>Streptosporangiales</taxon>
        <taxon>Streptosporangiaceae</taxon>
        <taxon>Nonomuraea</taxon>
    </lineage>
</organism>
<proteinExistence type="predicted"/>
<evidence type="ECO:0000256" key="2">
    <source>
        <dbReference type="SAM" id="MobiDB-lite"/>
    </source>
</evidence>